<keyword evidence="2" id="KW-1185">Reference proteome</keyword>
<dbReference type="InterPro" id="IPR021228">
    <property type="entry name" value="BrxD"/>
</dbReference>
<dbReference type="RefSeq" id="WP_125670514.1">
    <property type="nucleotide sequence ID" value="NZ_RCOS01000035.1"/>
</dbReference>
<organism evidence="1 2">
    <name type="scientific">Candidatus Methanodesulfokora washburnensis</name>
    <dbReference type="NCBI Taxonomy" id="2478471"/>
    <lineage>
        <taxon>Archaea</taxon>
        <taxon>Thermoproteota</taxon>
        <taxon>Candidatus Korarchaeia</taxon>
        <taxon>Candidatus Korarchaeia incertae sedis</taxon>
        <taxon>Candidatus Methanodesulfokora</taxon>
    </lineage>
</organism>
<gene>
    <name evidence="1" type="ORF">D6D85_02650</name>
</gene>
<name>A0A3R9PIK5_9CREN</name>
<evidence type="ECO:0000313" key="1">
    <source>
        <dbReference type="EMBL" id="RSN77434.1"/>
    </source>
</evidence>
<sequence length="255" mass="28884">MTAVSKALRERYSGKLDAISFRFRNRLSPKVREKFERLGNEAVSRALALMTIDHLNPVAYDYLTGTRGLEPDEAREFERVLGCRTSWRLQREEVTEALVTVARAMREAGMKALAIAIDELESLEDVKKDLLSKFLAEFTVLVDASVRSPVYMIIASTPGFWSGDKKSVRALYPFLHQRLNMRRIDLSGFKEADARALAWRLVNLYERAYGRSAVEGIEANSLGSDAFKSVQPLGHPRGILQYLMEALDERVVRAK</sequence>
<reference evidence="1 2" key="1">
    <citation type="submission" date="2018-10" db="EMBL/GenBank/DDBJ databases">
        <title>Co-occurring genomic capacity for anaerobic methane metabolism and dissimilatory sulfite reduction discovered in the Korarchaeota.</title>
        <authorList>
            <person name="Mckay L.J."/>
            <person name="Dlakic M."/>
            <person name="Fields M.W."/>
            <person name="Delmont T.O."/>
            <person name="Eren A.M."/>
            <person name="Jay Z.J."/>
            <person name="Klingelsmith K.B."/>
            <person name="Rusch D.B."/>
            <person name="Inskeep W.P."/>
        </authorList>
    </citation>
    <scope>NUCLEOTIDE SEQUENCE [LARGE SCALE GENOMIC DNA]</scope>
    <source>
        <strain evidence="1 2">MDKW</strain>
    </source>
</reference>
<dbReference type="EMBL" id="RCOS01000035">
    <property type="protein sequence ID" value="RSN77434.1"/>
    <property type="molecule type" value="Genomic_DNA"/>
</dbReference>
<dbReference type="AlphaFoldDB" id="A0A3R9PIK5"/>
<evidence type="ECO:0000313" key="2">
    <source>
        <dbReference type="Proteomes" id="UP000277582"/>
    </source>
</evidence>
<comment type="caution">
    <text evidence="1">The sequence shown here is derived from an EMBL/GenBank/DDBJ whole genome shotgun (WGS) entry which is preliminary data.</text>
</comment>
<accession>A0A3R9PIK5</accession>
<dbReference type="Pfam" id="PF10923">
    <property type="entry name" value="BrxC_BrxD"/>
    <property type="match status" value="1"/>
</dbReference>
<dbReference type="Proteomes" id="UP000277582">
    <property type="component" value="Unassembled WGS sequence"/>
</dbReference>
<protein>
    <submittedName>
        <fullName evidence="1">Uncharacterized protein</fullName>
    </submittedName>
</protein>
<proteinExistence type="predicted"/>